<dbReference type="PANTHER" id="PTHR40079:SF4">
    <property type="entry name" value="GH26 DOMAIN-CONTAINING PROTEIN-RELATED"/>
    <property type="match status" value="1"/>
</dbReference>
<dbReference type="GO" id="GO:0016985">
    <property type="term" value="F:mannan endo-1,4-beta-mannosidase activity"/>
    <property type="evidence" value="ECO:0007669"/>
    <property type="project" value="InterPro"/>
</dbReference>
<dbReference type="AlphaFoldDB" id="A0A366M4Z5"/>
<dbReference type="Proteomes" id="UP000253303">
    <property type="component" value="Unassembled WGS sequence"/>
</dbReference>
<feature type="active site" description="Nucleophile" evidence="4">
    <location>
        <position position="264"/>
    </location>
</feature>
<dbReference type="PROSITE" id="PS51764">
    <property type="entry name" value="GH26"/>
    <property type="match status" value="1"/>
</dbReference>
<evidence type="ECO:0000256" key="2">
    <source>
        <dbReference type="ARBA" id="ARBA00022801"/>
    </source>
</evidence>
<dbReference type="InterPro" id="IPR000805">
    <property type="entry name" value="Glyco_hydro_26"/>
</dbReference>
<evidence type="ECO:0000256" key="1">
    <source>
        <dbReference type="ARBA" id="ARBA00007754"/>
    </source>
</evidence>
<evidence type="ECO:0000259" key="5">
    <source>
        <dbReference type="PROSITE" id="PS51764"/>
    </source>
</evidence>
<protein>
    <recommendedName>
        <fullName evidence="5">GH26 domain-containing protein</fullName>
    </recommendedName>
</protein>
<keyword evidence="7" id="KW-1185">Reference proteome</keyword>
<evidence type="ECO:0000313" key="6">
    <source>
        <dbReference type="EMBL" id="RBQ21328.1"/>
    </source>
</evidence>
<evidence type="ECO:0000256" key="4">
    <source>
        <dbReference type="PROSITE-ProRule" id="PRU01100"/>
    </source>
</evidence>
<dbReference type="EMBL" id="QMEY01000001">
    <property type="protein sequence ID" value="RBQ21328.1"/>
    <property type="molecule type" value="Genomic_DNA"/>
</dbReference>
<dbReference type="InterPro" id="IPR017853">
    <property type="entry name" value="GH"/>
</dbReference>
<dbReference type="SUPFAM" id="SSF51445">
    <property type="entry name" value="(Trans)glycosidases"/>
    <property type="match status" value="1"/>
</dbReference>
<accession>A0A366M4Z5</accession>
<keyword evidence="3 4" id="KW-0326">Glycosidase</keyword>
<comment type="similarity">
    <text evidence="1 4">Belongs to the glycosyl hydrolase 26 family.</text>
</comment>
<keyword evidence="2 4" id="KW-0378">Hydrolase</keyword>
<dbReference type="Gene3D" id="3.20.20.80">
    <property type="entry name" value="Glycosidases"/>
    <property type="match status" value="1"/>
</dbReference>
<reference evidence="6 7" key="1">
    <citation type="submission" date="2018-06" db="EMBL/GenBank/DDBJ databases">
        <title>Sphaerisporangium craniellae sp. nov., isolated from a marine sponge in the South China Sea.</title>
        <authorList>
            <person name="Li L."/>
        </authorList>
    </citation>
    <scope>NUCLEOTIDE SEQUENCE [LARGE SCALE GENOMIC DNA]</scope>
    <source>
        <strain evidence="6 7">LHW63015</strain>
    </source>
</reference>
<feature type="domain" description="GH26" evidence="5">
    <location>
        <begin position="32"/>
        <end position="323"/>
    </location>
</feature>
<comment type="caution">
    <text evidence="6">The sequence shown here is derived from an EMBL/GenBank/DDBJ whole genome shotgun (WGS) entry which is preliminary data.</text>
</comment>
<evidence type="ECO:0000313" key="7">
    <source>
        <dbReference type="Proteomes" id="UP000253303"/>
    </source>
</evidence>
<feature type="active site" description="Proton donor" evidence="4">
    <location>
        <position position="160"/>
    </location>
</feature>
<dbReference type="GO" id="GO:0006080">
    <property type="term" value="P:substituted mannan metabolic process"/>
    <property type="evidence" value="ECO:0007669"/>
    <property type="project" value="InterPro"/>
</dbReference>
<organism evidence="6 7">
    <name type="scientific">Spongiactinospora rosea</name>
    <dbReference type="NCBI Taxonomy" id="2248750"/>
    <lineage>
        <taxon>Bacteria</taxon>
        <taxon>Bacillati</taxon>
        <taxon>Actinomycetota</taxon>
        <taxon>Actinomycetes</taxon>
        <taxon>Streptosporangiales</taxon>
        <taxon>Streptosporangiaceae</taxon>
        <taxon>Spongiactinospora</taxon>
    </lineage>
</organism>
<proteinExistence type="inferred from homology"/>
<dbReference type="InterPro" id="IPR022790">
    <property type="entry name" value="GH26_dom"/>
</dbReference>
<dbReference type="Pfam" id="PF02156">
    <property type="entry name" value="Glyco_hydro_26"/>
    <property type="match status" value="1"/>
</dbReference>
<dbReference type="PANTHER" id="PTHR40079">
    <property type="entry name" value="MANNAN ENDO-1,4-BETA-MANNOSIDASE E-RELATED"/>
    <property type="match status" value="1"/>
</dbReference>
<name>A0A366M4Z5_9ACTN</name>
<evidence type="ECO:0000256" key="3">
    <source>
        <dbReference type="ARBA" id="ARBA00023295"/>
    </source>
</evidence>
<gene>
    <name evidence="6" type="ORF">DP939_00975</name>
</gene>
<sequence length="337" mass="37783">MRRLAIFIAAAVVVVVVATVIFVRSQQSGGPGGSSGAAQGPRLTPPTGAWWGMYVPPPREGTLLSTITGVERTIGRRLDIVFTYHDMSPTDNGMLLKADEPQIGEDRILLLSWEAKVWSENREIPWRQIADGSLDATVIDPQARRVKQYGKPVMIGFDGEMERKTGSGEPADYIAAYRHIHDRFKELGVTNVDWVWAVTGYEEYQSKWKAFYPGHEYADWISYDPYNFGPCRDAPWKSFEETLKPTYDWFQKNGFAEKPIVIGEYGTEADPDRPDAKAEWYRGIPDALAKMPNIKALLQWNAVLEDQRGCDFRLQGPGVMEAFGAAGKDAHVNQPLP</sequence>